<evidence type="ECO:0000313" key="3">
    <source>
        <dbReference type="EMBL" id="EWS82783.1"/>
    </source>
</evidence>
<dbReference type="InterPro" id="IPR050623">
    <property type="entry name" value="Glucan_succinyl_AcylTrfase"/>
</dbReference>
<evidence type="ECO:0000313" key="4">
    <source>
        <dbReference type="Proteomes" id="UP000023067"/>
    </source>
</evidence>
<keyword evidence="3" id="KW-0808">Transferase</keyword>
<dbReference type="OrthoDB" id="7375713at2"/>
<dbReference type="InterPro" id="IPR002656">
    <property type="entry name" value="Acyl_transf_3_dom"/>
</dbReference>
<keyword evidence="1" id="KW-0812">Transmembrane</keyword>
<dbReference type="PANTHER" id="PTHR36927">
    <property type="entry name" value="BLR4337 PROTEIN"/>
    <property type="match status" value="1"/>
</dbReference>
<gene>
    <name evidence="3" type="ORF">BF93_07115</name>
</gene>
<feature type="transmembrane region" description="Helical" evidence="1">
    <location>
        <begin position="263"/>
        <end position="281"/>
    </location>
</feature>
<feature type="domain" description="Acyltransferase 3" evidence="2">
    <location>
        <begin position="25"/>
        <end position="366"/>
    </location>
</feature>
<keyword evidence="3" id="KW-0012">Acyltransferase</keyword>
<comment type="caution">
    <text evidence="3">The sequence shown here is derived from an EMBL/GenBank/DDBJ whole genome shotgun (WGS) entry which is preliminary data.</text>
</comment>
<feature type="transmembrane region" description="Helical" evidence="1">
    <location>
        <begin position="193"/>
        <end position="216"/>
    </location>
</feature>
<feature type="transmembrane region" description="Helical" evidence="1">
    <location>
        <begin position="348"/>
        <end position="370"/>
    </location>
</feature>
<accession>Z9JXN3</accession>
<feature type="transmembrane region" description="Helical" evidence="1">
    <location>
        <begin position="287"/>
        <end position="310"/>
    </location>
</feature>
<dbReference type="STRING" id="396014.BF93_07115"/>
<feature type="transmembrane region" description="Helical" evidence="1">
    <location>
        <begin position="106"/>
        <end position="131"/>
    </location>
</feature>
<dbReference type="HOGENOM" id="CLU_036182_1_1_11"/>
<dbReference type="Proteomes" id="UP000023067">
    <property type="component" value="Unassembled WGS sequence"/>
</dbReference>
<dbReference type="PANTHER" id="PTHR36927:SF1">
    <property type="entry name" value="MDO-LIKE PROTEIN"/>
    <property type="match status" value="1"/>
</dbReference>
<protein>
    <submittedName>
        <fullName evidence="3">Acyltransferase</fullName>
    </submittedName>
</protein>
<feature type="transmembrane region" description="Helical" evidence="1">
    <location>
        <begin position="61"/>
        <end position="85"/>
    </location>
</feature>
<dbReference type="Pfam" id="PF01757">
    <property type="entry name" value="Acyl_transf_3"/>
    <property type="match status" value="1"/>
</dbReference>
<dbReference type="EMBL" id="JDYK01000002">
    <property type="protein sequence ID" value="EWS82783.1"/>
    <property type="molecule type" value="Genomic_DNA"/>
</dbReference>
<dbReference type="GO" id="GO:0016747">
    <property type="term" value="F:acyltransferase activity, transferring groups other than amino-acyl groups"/>
    <property type="evidence" value="ECO:0007669"/>
    <property type="project" value="InterPro"/>
</dbReference>
<keyword evidence="1" id="KW-0472">Membrane</keyword>
<reference evidence="3 4" key="1">
    <citation type="submission" date="2014-02" db="EMBL/GenBank/DDBJ databases">
        <title>Genome sequence of Brachybacterium phenoliresistens strain W13A50.</title>
        <authorList>
            <person name="Wang X."/>
        </authorList>
    </citation>
    <scope>NUCLEOTIDE SEQUENCE [LARGE SCALE GENOMIC DNA]</scope>
    <source>
        <strain evidence="3 4">W13A50</strain>
    </source>
</reference>
<evidence type="ECO:0000256" key="1">
    <source>
        <dbReference type="SAM" id="Phobius"/>
    </source>
</evidence>
<dbReference type="PATRIC" id="fig|396014.3.peg.413"/>
<dbReference type="RefSeq" id="WP_084148180.1">
    <property type="nucleotide sequence ID" value="NZ_BAAAOW010000001.1"/>
</dbReference>
<evidence type="ECO:0000259" key="2">
    <source>
        <dbReference type="Pfam" id="PF01757"/>
    </source>
</evidence>
<keyword evidence="1" id="KW-1133">Transmembrane helix</keyword>
<dbReference type="AlphaFoldDB" id="Z9JXN3"/>
<keyword evidence="4" id="KW-1185">Reference proteome</keyword>
<organism evidence="3 4">
    <name type="scientific">Brachybacterium phenoliresistens</name>
    <dbReference type="NCBI Taxonomy" id="396014"/>
    <lineage>
        <taxon>Bacteria</taxon>
        <taxon>Bacillati</taxon>
        <taxon>Actinomycetota</taxon>
        <taxon>Actinomycetes</taxon>
        <taxon>Micrococcales</taxon>
        <taxon>Dermabacteraceae</taxon>
        <taxon>Brachybacterium</taxon>
    </lineage>
</organism>
<feature type="transmembrane region" description="Helical" evidence="1">
    <location>
        <begin position="157"/>
        <end position="181"/>
    </location>
</feature>
<feature type="transmembrane region" description="Helical" evidence="1">
    <location>
        <begin position="32"/>
        <end position="55"/>
    </location>
</feature>
<feature type="transmembrane region" description="Helical" evidence="1">
    <location>
        <begin position="322"/>
        <end position="342"/>
    </location>
</feature>
<proteinExistence type="predicted"/>
<name>Z9JXN3_9MICO</name>
<sequence length="395" mass="42258">MTSASSSATAPARTGADPSPARLHHLDALRGGALLLGVVLHTLLGFVPGQSWLFIDSRPAGWALPVIFVIHLFRMVLFMMLAGFFGRMVLHRRGAGAYVKDRLLRIGLPLVAFWPLAVLTLPIVIVVGSALRGTEIPTDPRAAEQPGLLDMLTPGQLWFLLLLLEIALVVVLSRAILLRVLGTERAGAISRRLGAVLASPAGIAIAAVPYGLGLLAQGVRTGGIQEPLTIVPVPGASIAYLGAFLVGWFLHAAPGSLAQVARAWPVKLALAGVLSVLAFLVPGPMEIVLVPLASWAWVHALVGVTARFLDREIPAIRYLADASYWIYLMHLPLVVALGMALGDLPWPALVKVAVNLVVTTGLLVLVYDAIVRSTWIGRWLSGHRRPRAILTRARR</sequence>
<feature type="transmembrane region" description="Helical" evidence="1">
    <location>
        <begin position="228"/>
        <end position="251"/>
    </location>
</feature>
<dbReference type="eggNOG" id="COG1835">
    <property type="taxonomic scope" value="Bacteria"/>
</dbReference>